<evidence type="ECO:0000256" key="4">
    <source>
        <dbReference type="ARBA" id="ARBA00022989"/>
    </source>
</evidence>
<feature type="domain" description="RDD" evidence="9">
    <location>
        <begin position="345"/>
        <end position="504"/>
    </location>
</feature>
<evidence type="ECO:0000256" key="7">
    <source>
        <dbReference type="SAM" id="Phobius"/>
    </source>
</evidence>
<dbReference type="AlphaFoldDB" id="A0A8J7TJU0"/>
<dbReference type="GO" id="GO:0008289">
    <property type="term" value="F:lipid binding"/>
    <property type="evidence" value="ECO:0007669"/>
    <property type="project" value="InterPro"/>
</dbReference>
<feature type="transmembrane region" description="Helical" evidence="7">
    <location>
        <begin position="476"/>
        <end position="492"/>
    </location>
</feature>
<feature type="domain" description="Lipocalin/cytosolic fatty-acid binding" evidence="8">
    <location>
        <begin position="6"/>
        <end position="114"/>
    </location>
</feature>
<evidence type="ECO:0000313" key="11">
    <source>
        <dbReference type="Proteomes" id="UP000736164"/>
    </source>
</evidence>
<comment type="similarity">
    <text evidence="2">Belongs to the calycin superfamily. Fatty-acid binding protein (FABP) family.</text>
</comment>
<dbReference type="InterPro" id="IPR000566">
    <property type="entry name" value="Lipocln_cytosolic_FA-bd_dom"/>
</dbReference>
<dbReference type="PANTHER" id="PTHR13659">
    <property type="entry name" value="AUTOSOMAL HIGHLY CONSERVED PROTEIN"/>
    <property type="match status" value="1"/>
</dbReference>
<evidence type="ECO:0000256" key="2">
    <source>
        <dbReference type="ARBA" id="ARBA00008390"/>
    </source>
</evidence>
<keyword evidence="11" id="KW-1185">Reference proteome</keyword>
<evidence type="ECO:0000259" key="9">
    <source>
        <dbReference type="Pfam" id="PF06271"/>
    </source>
</evidence>
<dbReference type="Pfam" id="PF00061">
    <property type="entry name" value="Lipocalin"/>
    <property type="match status" value="1"/>
</dbReference>
<dbReference type="CDD" id="cd19443">
    <property type="entry name" value="FABP3-like"/>
    <property type="match status" value="1"/>
</dbReference>
<comment type="caution">
    <text evidence="10">The sequence shown here is derived from an EMBL/GenBank/DDBJ whole genome shotgun (WGS) entry which is preliminary data.</text>
</comment>
<dbReference type="Proteomes" id="UP000736164">
    <property type="component" value="Unassembled WGS sequence"/>
</dbReference>
<dbReference type="PANTHER" id="PTHR13659:SF5">
    <property type="entry name" value="PROTEIN FAM8A1"/>
    <property type="match status" value="1"/>
</dbReference>
<evidence type="ECO:0000256" key="1">
    <source>
        <dbReference type="ARBA" id="ARBA00004141"/>
    </source>
</evidence>
<comment type="subcellular location">
    <subcellularLocation>
        <location evidence="1">Membrane</location>
        <topology evidence="1">Multi-pass membrane protein</topology>
    </subcellularLocation>
</comment>
<keyword evidence="4 7" id="KW-1133">Transmembrane helix</keyword>
<dbReference type="GO" id="GO:0016020">
    <property type="term" value="C:membrane"/>
    <property type="evidence" value="ECO:0007669"/>
    <property type="project" value="UniProtKB-SubCell"/>
</dbReference>
<evidence type="ECO:0000256" key="3">
    <source>
        <dbReference type="ARBA" id="ARBA00022692"/>
    </source>
</evidence>
<dbReference type="SUPFAM" id="SSF50814">
    <property type="entry name" value="Lipocalins"/>
    <property type="match status" value="1"/>
</dbReference>
<dbReference type="InterPro" id="IPR000463">
    <property type="entry name" value="Fatty_acid-bd"/>
</dbReference>
<dbReference type="InterPro" id="IPR039871">
    <property type="entry name" value="FAM8A1"/>
</dbReference>
<feature type="non-terminal residue" evidence="10">
    <location>
        <position position="514"/>
    </location>
</feature>
<feature type="region of interest" description="Disordered" evidence="6">
    <location>
        <begin position="183"/>
        <end position="226"/>
    </location>
</feature>
<organism evidence="10 11">
    <name type="scientific">Atractosteus spatula</name>
    <name type="common">Alligator gar</name>
    <name type="synonym">Lepisosteus spatula</name>
    <dbReference type="NCBI Taxonomy" id="7917"/>
    <lineage>
        <taxon>Eukaryota</taxon>
        <taxon>Metazoa</taxon>
        <taxon>Chordata</taxon>
        <taxon>Craniata</taxon>
        <taxon>Vertebrata</taxon>
        <taxon>Euteleostomi</taxon>
        <taxon>Actinopterygii</taxon>
        <taxon>Neopterygii</taxon>
        <taxon>Holostei</taxon>
        <taxon>Semionotiformes</taxon>
        <taxon>Lepisosteidae</taxon>
        <taxon>Atractosteus</taxon>
    </lineage>
</organism>
<evidence type="ECO:0000256" key="5">
    <source>
        <dbReference type="ARBA" id="ARBA00023136"/>
    </source>
</evidence>
<gene>
    <name evidence="10" type="primary">Fam8a1</name>
    <name evidence="10" type="ORF">GTO95_0004336</name>
</gene>
<dbReference type="FunFam" id="2.40.128.20:FF:000001">
    <property type="entry name" value="Fatty acid-binding protein, adipocyte"/>
    <property type="match status" value="1"/>
</dbReference>
<keyword evidence="5 7" id="KW-0472">Membrane</keyword>
<sequence>MVDKFVGTWKILESEKFDEYMKALGVGFATRQMGNMAKPNLLFSVEGDVICMKSQSTFKTTEIKFKLGEEFEETTADDRKTKTTITLENGKLVQKQCWDGKQTMIEREVVDGKLIATRSFSRGLMMFRMDSSIHRPAQSSAWFRSDLIDNVAPSASVLPRTFLPLQVFATPVLIMADAEERLGERAEENPSAKNSQARRRTGADMNAAGRLGDPQGSEERPGPGRRQTAAEYCGKVQEWMWQYYCGCMNWQSWAAMSAYSFPPCSLSPPANPSGSAPPWGGGPSPADVRSWYSSHFPFTAPPYFPVPPAGHAAAGAQAGQVTAGDRPVLQQNGNAQQPGREYTIPSPLHRFIAEMVDFFILFFIKATIVLSIMHFSGMKDISKFAMHFIVEEIDEDTSMEELQKMMVVALIYRVLVCFYEIICIWGAGGATPGKFLLGLRVVTCDTSVLVRPNRVFVVPASNVTLSASTVRALNKNFSIAFFFPAFITLLFFQHNRTVYDIVAGTIVVKRSGAR</sequence>
<dbReference type="Pfam" id="PF06271">
    <property type="entry name" value="RDD"/>
    <property type="match status" value="1"/>
</dbReference>
<evidence type="ECO:0000313" key="10">
    <source>
        <dbReference type="EMBL" id="MBN3325893.1"/>
    </source>
</evidence>
<name>A0A8J7TJU0_ATRSP</name>
<reference evidence="10" key="1">
    <citation type="journal article" date="2021" name="Cell">
        <title>Tracing the genetic footprints of vertebrate landing in non-teleost ray-finned fishes.</title>
        <authorList>
            <person name="Bi X."/>
            <person name="Wang K."/>
            <person name="Yang L."/>
            <person name="Pan H."/>
            <person name="Jiang H."/>
            <person name="Wei Q."/>
            <person name="Fang M."/>
            <person name="Yu H."/>
            <person name="Zhu C."/>
            <person name="Cai Y."/>
            <person name="He Y."/>
            <person name="Gan X."/>
            <person name="Zeng H."/>
            <person name="Yu D."/>
            <person name="Zhu Y."/>
            <person name="Jiang H."/>
            <person name="Qiu Q."/>
            <person name="Yang H."/>
            <person name="Zhang Y.E."/>
            <person name="Wang W."/>
            <person name="Zhu M."/>
            <person name="He S."/>
            <person name="Zhang G."/>
        </authorList>
    </citation>
    <scope>NUCLEOTIDE SEQUENCE</scope>
    <source>
        <strain evidence="10">Allg_001</strain>
    </source>
</reference>
<evidence type="ECO:0000259" key="8">
    <source>
        <dbReference type="Pfam" id="PF00061"/>
    </source>
</evidence>
<dbReference type="InterPro" id="IPR010432">
    <property type="entry name" value="RDD"/>
</dbReference>
<keyword evidence="3 7" id="KW-0812">Transmembrane</keyword>
<feature type="transmembrane region" description="Helical" evidence="7">
    <location>
        <begin position="407"/>
        <end position="427"/>
    </location>
</feature>
<dbReference type="InterPro" id="IPR012674">
    <property type="entry name" value="Calycin"/>
</dbReference>
<accession>A0A8J7TJU0</accession>
<evidence type="ECO:0000256" key="6">
    <source>
        <dbReference type="SAM" id="MobiDB-lite"/>
    </source>
</evidence>
<protein>
    <submittedName>
        <fullName evidence="10">FA8A1 protein</fullName>
    </submittedName>
</protein>
<feature type="non-terminal residue" evidence="10">
    <location>
        <position position="1"/>
    </location>
</feature>
<feature type="transmembrane region" description="Helical" evidence="7">
    <location>
        <begin position="358"/>
        <end position="377"/>
    </location>
</feature>
<dbReference type="EMBL" id="JAAWVO010078054">
    <property type="protein sequence ID" value="MBN3325893.1"/>
    <property type="molecule type" value="Genomic_DNA"/>
</dbReference>
<proteinExistence type="inferred from homology"/>
<dbReference type="PRINTS" id="PR00178">
    <property type="entry name" value="FATTYACIDBP"/>
</dbReference>
<dbReference type="Gene3D" id="2.40.128.20">
    <property type="match status" value="1"/>
</dbReference>